<dbReference type="InterPro" id="IPR023213">
    <property type="entry name" value="CAT-like_dom_sf"/>
</dbReference>
<comment type="caution">
    <text evidence="2">The sequence shown here is derived from an EMBL/GenBank/DDBJ whole genome shotgun (WGS) entry which is preliminary data.</text>
</comment>
<dbReference type="EMBL" id="BTGU01000020">
    <property type="protein sequence ID" value="GMN45203.1"/>
    <property type="molecule type" value="Genomic_DNA"/>
</dbReference>
<reference evidence="2" key="1">
    <citation type="submission" date="2023-07" db="EMBL/GenBank/DDBJ databases">
        <title>draft genome sequence of fig (Ficus carica).</title>
        <authorList>
            <person name="Takahashi T."/>
            <person name="Nishimura K."/>
        </authorList>
    </citation>
    <scope>NUCLEOTIDE SEQUENCE</scope>
</reference>
<dbReference type="PANTHER" id="PTHR31642">
    <property type="entry name" value="TRICHOTHECENE 3-O-ACETYLTRANSFERASE"/>
    <property type="match status" value="1"/>
</dbReference>
<dbReference type="PANTHER" id="PTHR31642:SF26">
    <property type="entry name" value="HXXXD-TYPE ACYL-TRANSFERASE FAMILY PROTEIN"/>
    <property type="match status" value="1"/>
</dbReference>
<dbReference type="GO" id="GO:0016747">
    <property type="term" value="F:acyltransferase activity, transferring groups other than amino-acyl groups"/>
    <property type="evidence" value="ECO:0007669"/>
    <property type="project" value="TreeGrafter"/>
</dbReference>
<dbReference type="AlphaFoldDB" id="A0AA88D408"/>
<sequence length="249" mass="27227">MKPNHIPYISLINRYKSTIEKSKSIPIVETKYTTLSLAFSDHAVRACIAEAQVMDRPNRTGPSSFEALAGLFWVCISKVKGLTNGLVDMSVCLDMRTVLGVDKRFFGNCMVYNNVQAKGNGFFEAANAVAQVVAKMDSEGITDLIEWLQCKDDEALPLMNGCDLVCASLGPVDPYLSMFGDGVRPIRASYYVEPVLGLGQVLIIPGPPGEGPLSRVVVVTLPHDEVIKLCEDDLLLRFSPTILMGLNRN</sequence>
<evidence type="ECO:0000313" key="2">
    <source>
        <dbReference type="EMBL" id="GMN45203.1"/>
    </source>
</evidence>
<accession>A0AA88D408</accession>
<keyword evidence="3" id="KW-1185">Reference proteome</keyword>
<evidence type="ECO:0000313" key="3">
    <source>
        <dbReference type="Proteomes" id="UP001187192"/>
    </source>
</evidence>
<dbReference type="Gene3D" id="3.30.559.10">
    <property type="entry name" value="Chloramphenicol acetyltransferase-like domain"/>
    <property type="match status" value="1"/>
</dbReference>
<comment type="similarity">
    <text evidence="1">Belongs to the plant acyltransferase family.</text>
</comment>
<organism evidence="2 3">
    <name type="scientific">Ficus carica</name>
    <name type="common">Common fig</name>
    <dbReference type="NCBI Taxonomy" id="3494"/>
    <lineage>
        <taxon>Eukaryota</taxon>
        <taxon>Viridiplantae</taxon>
        <taxon>Streptophyta</taxon>
        <taxon>Embryophyta</taxon>
        <taxon>Tracheophyta</taxon>
        <taxon>Spermatophyta</taxon>
        <taxon>Magnoliopsida</taxon>
        <taxon>eudicotyledons</taxon>
        <taxon>Gunneridae</taxon>
        <taxon>Pentapetalae</taxon>
        <taxon>rosids</taxon>
        <taxon>fabids</taxon>
        <taxon>Rosales</taxon>
        <taxon>Moraceae</taxon>
        <taxon>Ficeae</taxon>
        <taxon>Ficus</taxon>
    </lineage>
</organism>
<protein>
    <submittedName>
        <fullName evidence="2">Uncharacterized protein</fullName>
    </submittedName>
</protein>
<name>A0AA88D408_FICCA</name>
<proteinExistence type="inferred from homology"/>
<dbReference type="InterPro" id="IPR050317">
    <property type="entry name" value="Plant_Fungal_Acyltransferase"/>
</dbReference>
<gene>
    <name evidence="2" type="ORF">TIFTF001_014385</name>
</gene>
<dbReference type="Proteomes" id="UP001187192">
    <property type="component" value="Unassembled WGS sequence"/>
</dbReference>
<evidence type="ECO:0000256" key="1">
    <source>
        <dbReference type="ARBA" id="ARBA00009861"/>
    </source>
</evidence>